<dbReference type="Proteomes" id="UP000717328">
    <property type="component" value="Unassembled WGS sequence"/>
</dbReference>
<dbReference type="OrthoDB" id="3220023at2759"/>
<evidence type="ECO:0000313" key="1">
    <source>
        <dbReference type="EMBL" id="KAG5652801.1"/>
    </source>
</evidence>
<evidence type="ECO:0000313" key="2">
    <source>
        <dbReference type="Proteomes" id="UP000717328"/>
    </source>
</evidence>
<keyword evidence="2" id="KW-1185">Reference proteome</keyword>
<name>A0A9P7KMP6_9AGAR</name>
<reference evidence="1" key="1">
    <citation type="submission" date="2021-02" db="EMBL/GenBank/DDBJ databases">
        <authorList>
            <person name="Nieuwenhuis M."/>
            <person name="Van De Peppel L.J.J."/>
        </authorList>
    </citation>
    <scope>NUCLEOTIDE SEQUENCE</scope>
    <source>
        <strain evidence="1">D49</strain>
    </source>
</reference>
<protein>
    <submittedName>
        <fullName evidence="1">Uncharacterized protein</fullName>
    </submittedName>
</protein>
<gene>
    <name evidence="1" type="ORF">H0H81_003631</name>
</gene>
<accession>A0A9P7KMP6</accession>
<reference evidence="1" key="2">
    <citation type="submission" date="2021-10" db="EMBL/GenBank/DDBJ databases">
        <title>Phylogenomics reveals ancestral predisposition of the termite-cultivated fungus Termitomyces towards a domesticated lifestyle.</title>
        <authorList>
            <person name="Auxier B."/>
            <person name="Grum-Grzhimaylo A."/>
            <person name="Cardenas M.E."/>
            <person name="Lodge J.D."/>
            <person name="Laessoe T."/>
            <person name="Pedersen O."/>
            <person name="Smith M.E."/>
            <person name="Kuyper T.W."/>
            <person name="Franco-Molano E.A."/>
            <person name="Baroni T.J."/>
            <person name="Aanen D.K."/>
        </authorList>
    </citation>
    <scope>NUCLEOTIDE SEQUENCE</scope>
    <source>
        <strain evidence="1">D49</strain>
    </source>
</reference>
<dbReference type="AlphaFoldDB" id="A0A9P7KMP6"/>
<organism evidence="1 2">
    <name type="scientific">Sphagnurus paluster</name>
    <dbReference type="NCBI Taxonomy" id="117069"/>
    <lineage>
        <taxon>Eukaryota</taxon>
        <taxon>Fungi</taxon>
        <taxon>Dikarya</taxon>
        <taxon>Basidiomycota</taxon>
        <taxon>Agaricomycotina</taxon>
        <taxon>Agaricomycetes</taxon>
        <taxon>Agaricomycetidae</taxon>
        <taxon>Agaricales</taxon>
        <taxon>Tricholomatineae</taxon>
        <taxon>Lyophyllaceae</taxon>
        <taxon>Sphagnurus</taxon>
    </lineage>
</organism>
<sequence length="463" mass="53509">MLQAMSRPPLSFNIHRGRRNTKKIAFNKAYMEFSEALYDWDNLRKTSHHSNEAVNETFAKCLTSKYGWEYWDLINATPYGNLHRLKNKRIEPVLQKDFDQIASQVDQALLTLSENRKRRAREAAYRENREGVAQHYQRLRSKQPQVILPPLPVFRRLPVVMMIQGSPSTIEKPANVSQTLQKDAFFIDRLETELAQWRRQAKKELGAVLGYPDWRTASTKILHPVERITARFLCKVCSKVAIRYRDDNCLDFPGACAHQCLGTKKDKKQDEVWKAERFVKDDKAIAALSKLLDLCELDPSFEEAQVLLSVVGNTILCTSCESGLVLNSKCIVGHSHRHEDMQMKLLLKDEAAVYLKYPFVPSLVRNLSGSERRIKAIRNKINFGCRHCLNAQEKKRAAEMQVDPAAETTSQETIPRHTRKKDVKRFSFNGLWSHLKEKHGITDHDIRDEDIFVFEPIDFKSTK</sequence>
<proteinExistence type="predicted"/>
<comment type="caution">
    <text evidence="1">The sequence shown here is derived from an EMBL/GenBank/DDBJ whole genome shotgun (WGS) entry which is preliminary data.</text>
</comment>
<dbReference type="EMBL" id="JABCKI010000097">
    <property type="protein sequence ID" value="KAG5652801.1"/>
    <property type="molecule type" value="Genomic_DNA"/>
</dbReference>